<evidence type="ECO:0000259" key="7">
    <source>
        <dbReference type="SMART" id="SM01340"/>
    </source>
</evidence>
<feature type="region of interest" description="Disordered" evidence="5">
    <location>
        <begin position="421"/>
        <end position="465"/>
    </location>
</feature>
<dbReference type="InterPro" id="IPR020568">
    <property type="entry name" value="Ribosomal_Su5_D2-typ_SF"/>
</dbReference>
<dbReference type="Proteomes" id="UP000182379">
    <property type="component" value="Unassembled WGS sequence"/>
</dbReference>
<dbReference type="EMBL" id="FNOP01000013">
    <property type="protein sequence ID" value="SDX11562.1"/>
    <property type="molecule type" value="Genomic_DNA"/>
</dbReference>
<evidence type="ECO:0000313" key="9">
    <source>
        <dbReference type="Proteomes" id="UP000182379"/>
    </source>
</evidence>
<dbReference type="PANTHER" id="PTHR10073:SF12">
    <property type="entry name" value="DNA MISMATCH REPAIR PROTEIN MLH1"/>
    <property type="match status" value="1"/>
</dbReference>
<evidence type="ECO:0000256" key="2">
    <source>
        <dbReference type="ARBA" id="ARBA00022763"/>
    </source>
</evidence>
<dbReference type="InterPro" id="IPR020667">
    <property type="entry name" value="DNA_mismatch_repair_MutL"/>
</dbReference>
<dbReference type="GO" id="GO:0140664">
    <property type="term" value="F:ATP-dependent DNA damage sensor activity"/>
    <property type="evidence" value="ECO:0007669"/>
    <property type="project" value="InterPro"/>
</dbReference>
<evidence type="ECO:0000313" key="8">
    <source>
        <dbReference type="EMBL" id="SDX11562.1"/>
    </source>
</evidence>
<dbReference type="InterPro" id="IPR014790">
    <property type="entry name" value="MutL_C"/>
</dbReference>
<dbReference type="SUPFAM" id="SSF55874">
    <property type="entry name" value="ATPase domain of HSP90 chaperone/DNA topoisomerase II/histidine kinase"/>
    <property type="match status" value="1"/>
</dbReference>
<organism evidence="8 9">
    <name type="scientific">Acidaminococcus fermentans</name>
    <dbReference type="NCBI Taxonomy" id="905"/>
    <lineage>
        <taxon>Bacteria</taxon>
        <taxon>Bacillati</taxon>
        <taxon>Bacillota</taxon>
        <taxon>Negativicutes</taxon>
        <taxon>Acidaminococcales</taxon>
        <taxon>Acidaminococcaceae</taxon>
        <taxon>Acidaminococcus</taxon>
    </lineage>
</organism>
<dbReference type="FunFam" id="3.30.565.10:FF:000003">
    <property type="entry name" value="DNA mismatch repair endonuclease MutL"/>
    <property type="match status" value="1"/>
</dbReference>
<dbReference type="GO" id="GO:0032300">
    <property type="term" value="C:mismatch repair complex"/>
    <property type="evidence" value="ECO:0007669"/>
    <property type="project" value="InterPro"/>
</dbReference>
<dbReference type="InterPro" id="IPR042121">
    <property type="entry name" value="MutL_C_regsub"/>
</dbReference>
<reference evidence="8 9" key="1">
    <citation type="submission" date="2016-10" db="EMBL/GenBank/DDBJ databases">
        <authorList>
            <person name="Varghese N."/>
            <person name="Submissions S."/>
        </authorList>
    </citation>
    <scope>NUCLEOTIDE SEQUENCE [LARGE SCALE GENOMIC DNA]</scope>
    <source>
        <strain evidence="8 9">WCC6</strain>
    </source>
</reference>
<evidence type="ECO:0000256" key="3">
    <source>
        <dbReference type="ARBA" id="ARBA00023204"/>
    </source>
</evidence>
<keyword evidence="2 4" id="KW-0227">DNA damage</keyword>
<dbReference type="InterPro" id="IPR013507">
    <property type="entry name" value="DNA_mismatch_S5_2-like"/>
</dbReference>
<dbReference type="InterPro" id="IPR014762">
    <property type="entry name" value="DNA_mismatch_repair_CS"/>
</dbReference>
<feature type="region of interest" description="Disordered" evidence="5">
    <location>
        <begin position="352"/>
        <end position="403"/>
    </location>
</feature>
<evidence type="ECO:0000256" key="4">
    <source>
        <dbReference type="HAMAP-Rule" id="MF_00149"/>
    </source>
</evidence>
<dbReference type="Pfam" id="PF13589">
    <property type="entry name" value="HATPase_c_3"/>
    <property type="match status" value="1"/>
</dbReference>
<dbReference type="GO" id="GO:0006298">
    <property type="term" value="P:mismatch repair"/>
    <property type="evidence" value="ECO:0007669"/>
    <property type="project" value="UniProtKB-UniRule"/>
</dbReference>
<feature type="domain" description="MutL C-terminal dimerisation" evidence="6">
    <location>
        <begin position="479"/>
        <end position="619"/>
    </location>
</feature>
<feature type="compositionally biased region" description="Low complexity" evidence="5">
    <location>
        <begin position="446"/>
        <end position="456"/>
    </location>
</feature>
<dbReference type="Gene3D" id="3.30.565.10">
    <property type="entry name" value="Histidine kinase-like ATPase, C-terminal domain"/>
    <property type="match status" value="1"/>
</dbReference>
<evidence type="ECO:0000256" key="1">
    <source>
        <dbReference type="ARBA" id="ARBA00006082"/>
    </source>
</evidence>
<dbReference type="Pfam" id="PF01119">
    <property type="entry name" value="DNA_mis_repair"/>
    <property type="match status" value="1"/>
</dbReference>
<evidence type="ECO:0000259" key="6">
    <source>
        <dbReference type="SMART" id="SM00853"/>
    </source>
</evidence>
<dbReference type="InterPro" id="IPR038973">
    <property type="entry name" value="MutL/Mlh/Pms-like"/>
</dbReference>
<dbReference type="AlphaFoldDB" id="A0A1H2Z2A1"/>
<dbReference type="InterPro" id="IPR036890">
    <property type="entry name" value="HATPase_C_sf"/>
</dbReference>
<dbReference type="InterPro" id="IPR014721">
    <property type="entry name" value="Ribsml_uS5_D2-typ_fold_subgr"/>
</dbReference>
<dbReference type="PANTHER" id="PTHR10073">
    <property type="entry name" value="DNA MISMATCH REPAIR PROTEIN MLH, PMS, MUTL"/>
    <property type="match status" value="1"/>
</dbReference>
<proteinExistence type="inferred from homology"/>
<protein>
    <recommendedName>
        <fullName evidence="4">DNA mismatch repair protein MutL</fullName>
    </recommendedName>
</protein>
<evidence type="ECO:0000256" key="5">
    <source>
        <dbReference type="SAM" id="MobiDB-lite"/>
    </source>
</evidence>
<dbReference type="CDD" id="cd00782">
    <property type="entry name" value="MutL_Trans"/>
    <property type="match status" value="1"/>
</dbReference>
<dbReference type="SUPFAM" id="SSF118116">
    <property type="entry name" value="DNA mismatch repair protein MutL"/>
    <property type="match status" value="1"/>
</dbReference>
<accession>A0A1H2Z2A1</accession>
<dbReference type="InterPro" id="IPR042120">
    <property type="entry name" value="MutL_C_dimsub"/>
</dbReference>
<dbReference type="GO" id="GO:0016887">
    <property type="term" value="F:ATP hydrolysis activity"/>
    <property type="evidence" value="ECO:0007669"/>
    <property type="project" value="InterPro"/>
</dbReference>
<keyword evidence="3 4" id="KW-0234">DNA repair</keyword>
<dbReference type="SUPFAM" id="SSF54211">
    <property type="entry name" value="Ribosomal protein S5 domain 2-like"/>
    <property type="match status" value="1"/>
</dbReference>
<name>A0A1H2Z2A1_ACIFE</name>
<dbReference type="SMART" id="SM00853">
    <property type="entry name" value="MutL_C"/>
    <property type="match status" value="1"/>
</dbReference>
<dbReference type="SMART" id="SM01340">
    <property type="entry name" value="DNA_mis_repair"/>
    <property type="match status" value="1"/>
</dbReference>
<comment type="caution">
    <text evidence="8">The sequence shown here is derived from an EMBL/GenBank/DDBJ whole genome shotgun (WGS) entry which is preliminary data.</text>
</comment>
<comment type="function">
    <text evidence="4">This protein is involved in the repair of mismatches in DNA. It is required for dam-dependent methyl-directed DNA mismatch repair. May act as a 'molecular matchmaker', a protein that promotes the formation of a stable complex between two or more DNA-binding proteins in an ATP-dependent manner without itself being part of a final effector complex.</text>
</comment>
<dbReference type="CDD" id="cd16926">
    <property type="entry name" value="HATPase_MutL-MLH-PMS-like"/>
    <property type="match status" value="1"/>
</dbReference>
<dbReference type="RefSeq" id="WP_074707099.1">
    <property type="nucleotide sequence ID" value="NZ_FNOP01000013.1"/>
</dbReference>
<dbReference type="InterPro" id="IPR037198">
    <property type="entry name" value="MutL_C_sf"/>
</dbReference>
<dbReference type="HAMAP" id="MF_00149">
    <property type="entry name" value="DNA_mis_repair"/>
    <property type="match status" value="1"/>
</dbReference>
<comment type="similarity">
    <text evidence="1 4">Belongs to the DNA mismatch repair MutL/HexB family.</text>
</comment>
<dbReference type="Gene3D" id="3.30.1540.20">
    <property type="entry name" value="MutL, C-terminal domain, dimerisation subdomain"/>
    <property type="match status" value="1"/>
</dbReference>
<dbReference type="Pfam" id="PF08676">
    <property type="entry name" value="MutL_C"/>
    <property type="match status" value="1"/>
</dbReference>
<dbReference type="Gene3D" id="3.30.230.10">
    <property type="match status" value="1"/>
</dbReference>
<sequence>MSAKVQLLDQNTSNQIAAGEVVEKPASVVKELVENSLDAGADTIEVSIFAGGTEFIRVRDNGSGMDEANARMAILRHATSKIVKADDLLTLHTLGFRGEALPSIASVSHFTLLTREAGAEFATRITLDGGEDMDVESMGGDVGTTITVKDLFYNVPARRKFLRTVNTEGRYISDILSKIALSRPDVHLVLTRDDKEVINTPGSGDLVDTIASLYGKEVTRELLTVDYAQDGITLKGFISRPTLLKGTRQWQTLFVNGRCINNRMVSKAIDHAYQSQIPKAGFPFAVLNIGIDTHLIDINVHPQKSEIKFGDESAVYRAVYHGLCQALTQPMAGKSEGDGTVALAQPGFRKREPAAAGSGQNRGPAPEEKPLFQGGDRGYQPRTSAFGRSYASSPSGSYGQPVWKVPDAISEETTEKFFAAQRREDPVPGAEGAGEGAGIPLEEEGGPAPDGTAAPASDEALTEEARDGALSSGVDLIWPLGQVDRVFIIAQSETALYLIDQHAAHERIMYDKFIRQQQEIPSQQLLIPLFLNVTRPDVDLIEEYREEFLQLGVDVEPAGETSLRVSALPADVESSQAEGFIEDILKLLSENKKIKASDLRESVLHYAACHSAIRAGEVLNIRQMRQLILELLNTEHPFTCPHGRPCMIQLTSDELYHMFKRT</sequence>
<feature type="domain" description="DNA mismatch repair protein S5" evidence="7">
    <location>
        <begin position="210"/>
        <end position="328"/>
    </location>
</feature>
<dbReference type="InterPro" id="IPR002099">
    <property type="entry name" value="MutL/Mlh/PMS"/>
</dbReference>
<dbReference type="PROSITE" id="PS00058">
    <property type="entry name" value="DNA_MISMATCH_REPAIR_1"/>
    <property type="match status" value="1"/>
</dbReference>
<gene>
    <name evidence="4" type="primary">mutL</name>
    <name evidence="8" type="ORF">SAMN05216495_11348</name>
</gene>
<dbReference type="NCBIfam" id="TIGR00585">
    <property type="entry name" value="mutl"/>
    <property type="match status" value="1"/>
</dbReference>
<dbReference type="GO" id="GO:0005524">
    <property type="term" value="F:ATP binding"/>
    <property type="evidence" value="ECO:0007669"/>
    <property type="project" value="InterPro"/>
</dbReference>
<dbReference type="GO" id="GO:0030983">
    <property type="term" value="F:mismatched DNA binding"/>
    <property type="evidence" value="ECO:0007669"/>
    <property type="project" value="InterPro"/>
</dbReference>
<dbReference type="Gene3D" id="3.30.1370.100">
    <property type="entry name" value="MutL, C-terminal domain, regulatory subdomain"/>
    <property type="match status" value="1"/>
</dbReference>